<evidence type="ECO:0000313" key="4">
    <source>
        <dbReference type="Proteomes" id="UP000324022"/>
    </source>
</evidence>
<protein>
    <submittedName>
        <fullName evidence="3">Uncharacterized protein</fullName>
    </submittedName>
</protein>
<name>A0A5C3EF02_9BASI</name>
<reference evidence="3 4" key="1">
    <citation type="submission" date="2018-03" db="EMBL/GenBank/DDBJ databases">
        <authorList>
            <person name="Guldener U."/>
        </authorList>
    </citation>
    <scope>NUCLEOTIDE SEQUENCE [LARGE SCALE GENOMIC DNA]</scope>
    <source>
        <strain evidence="3 4">NBRC100155</strain>
    </source>
</reference>
<accession>A0A5C3EF02</accession>
<sequence length="91" mass="9671">MLIAFNAIHVRLPLITLIALTLSCLVIGSVAAPIDSLSGKPELMDRSGYGLTNPGARVGRSDETSKRSPAIVKHVKKPCDGPICNHAAFYD</sequence>
<feature type="region of interest" description="Disordered" evidence="1">
    <location>
        <begin position="48"/>
        <end position="69"/>
    </location>
</feature>
<organism evidence="3 4">
    <name type="scientific">Ustilago trichophora</name>
    <dbReference type="NCBI Taxonomy" id="86804"/>
    <lineage>
        <taxon>Eukaryota</taxon>
        <taxon>Fungi</taxon>
        <taxon>Dikarya</taxon>
        <taxon>Basidiomycota</taxon>
        <taxon>Ustilaginomycotina</taxon>
        <taxon>Ustilaginomycetes</taxon>
        <taxon>Ustilaginales</taxon>
        <taxon>Ustilaginaceae</taxon>
        <taxon>Ustilago</taxon>
    </lineage>
</organism>
<evidence type="ECO:0000313" key="3">
    <source>
        <dbReference type="EMBL" id="SPO28211.1"/>
    </source>
</evidence>
<proteinExistence type="predicted"/>
<dbReference type="Proteomes" id="UP000324022">
    <property type="component" value="Unassembled WGS sequence"/>
</dbReference>
<gene>
    <name evidence="3" type="ORF">UTRI_04570_B</name>
</gene>
<evidence type="ECO:0000256" key="1">
    <source>
        <dbReference type="SAM" id="MobiDB-lite"/>
    </source>
</evidence>
<feature type="signal peptide" evidence="2">
    <location>
        <begin position="1"/>
        <end position="31"/>
    </location>
</feature>
<keyword evidence="4" id="KW-1185">Reference proteome</keyword>
<dbReference type="AlphaFoldDB" id="A0A5C3EF02"/>
<dbReference type="EMBL" id="OOIN01000021">
    <property type="protein sequence ID" value="SPO28211.1"/>
    <property type="molecule type" value="Genomic_DNA"/>
</dbReference>
<evidence type="ECO:0000256" key="2">
    <source>
        <dbReference type="SAM" id="SignalP"/>
    </source>
</evidence>
<dbReference type="OrthoDB" id="10530575at2759"/>
<feature type="chain" id="PRO_5022846969" evidence="2">
    <location>
        <begin position="32"/>
        <end position="91"/>
    </location>
</feature>
<keyword evidence="2" id="KW-0732">Signal</keyword>